<dbReference type="PANTHER" id="PTHR46184:SF2">
    <property type="entry name" value="UNCONVENTIONAL MYOSIN-IXB"/>
    <property type="match status" value="1"/>
</dbReference>
<dbReference type="Proteomes" id="UP001266305">
    <property type="component" value="Unassembled WGS sequence"/>
</dbReference>
<evidence type="ECO:0000313" key="7">
    <source>
        <dbReference type="Proteomes" id="UP001266305"/>
    </source>
</evidence>
<dbReference type="InterPro" id="IPR027417">
    <property type="entry name" value="P-loop_NTPase"/>
</dbReference>
<accession>A0ABQ9TSZ7</accession>
<organism evidence="6 7">
    <name type="scientific">Saguinus oedipus</name>
    <name type="common">Cotton-top tamarin</name>
    <name type="synonym">Oedipomidas oedipus</name>
    <dbReference type="NCBI Taxonomy" id="9490"/>
    <lineage>
        <taxon>Eukaryota</taxon>
        <taxon>Metazoa</taxon>
        <taxon>Chordata</taxon>
        <taxon>Craniata</taxon>
        <taxon>Vertebrata</taxon>
        <taxon>Euteleostomi</taxon>
        <taxon>Mammalia</taxon>
        <taxon>Eutheria</taxon>
        <taxon>Euarchontoglires</taxon>
        <taxon>Primates</taxon>
        <taxon>Haplorrhini</taxon>
        <taxon>Platyrrhini</taxon>
        <taxon>Cebidae</taxon>
        <taxon>Callitrichinae</taxon>
        <taxon>Saguinus</taxon>
    </lineage>
</organism>
<dbReference type="Gene3D" id="1.20.58.530">
    <property type="match status" value="1"/>
</dbReference>
<evidence type="ECO:0000259" key="5">
    <source>
        <dbReference type="PROSITE" id="PS51456"/>
    </source>
</evidence>
<evidence type="ECO:0000256" key="1">
    <source>
        <dbReference type="ARBA" id="ARBA00004496"/>
    </source>
</evidence>
<keyword evidence="7" id="KW-1185">Reference proteome</keyword>
<comment type="subcellular location">
    <subcellularLocation>
        <location evidence="1">Cytoplasm</location>
    </subcellularLocation>
</comment>
<evidence type="ECO:0000256" key="2">
    <source>
        <dbReference type="ARBA" id="ARBA00022490"/>
    </source>
</evidence>
<dbReference type="PANTHER" id="PTHR46184">
    <property type="entry name" value="UNCONVENTIONAL MYOSIN-IXB-LIKE PROTEIN"/>
    <property type="match status" value="1"/>
</dbReference>
<keyword evidence="3" id="KW-0505">Motor protein</keyword>
<gene>
    <name evidence="6" type="ORF">P7K49_033537</name>
</gene>
<keyword evidence="3" id="KW-0009">Actin-binding</keyword>
<keyword evidence="2" id="KW-0963">Cytoplasm</keyword>
<comment type="caution">
    <text evidence="3">Lacks conserved residue(s) required for the propagation of feature annotation.</text>
</comment>
<protein>
    <recommendedName>
        <fullName evidence="5">Myosin motor domain-containing protein</fullName>
    </recommendedName>
</protein>
<reference evidence="6 7" key="1">
    <citation type="submission" date="2023-05" db="EMBL/GenBank/DDBJ databases">
        <title>B98-5 Cell Line De Novo Hybrid Assembly: An Optical Mapping Approach.</title>
        <authorList>
            <person name="Kananen K."/>
            <person name="Auerbach J.A."/>
            <person name="Kautto E."/>
            <person name="Blachly J.S."/>
        </authorList>
    </citation>
    <scope>NUCLEOTIDE SEQUENCE [LARGE SCALE GENOMIC DNA]</scope>
    <source>
        <strain evidence="6">B95-8</strain>
        <tissue evidence="6">Cell line</tissue>
    </source>
</reference>
<feature type="region of interest" description="Disordered" evidence="4">
    <location>
        <begin position="245"/>
        <end position="270"/>
    </location>
</feature>
<proteinExistence type="inferred from homology"/>
<evidence type="ECO:0000256" key="3">
    <source>
        <dbReference type="PROSITE-ProRule" id="PRU00782"/>
    </source>
</evidence>
<dbReference type="InterPro" id="IPR001609">
    <property type="entry name" value="Myosin_head_motor_dom-like"/>
</dbReference>
<dbReference type="InterPro" id="IPR046987">
    <property type="entry name" value="Myo9"/>
</dbReference>
<dbReference type="SUPFAM" id="SSF52540">
    <property type="entry name" value="P-loop containing nucleoside triphosphate hydrolases"/>
    <property type="match status" value="1"/>
</dbReference>
<dbReference type="EMBL" id="JASSZA010000019">
    <property type="protein sequence ID" value="KAK2087630.1"/>
    <property type="molecule type" value="Genomic_DNA"/>
</dbReference>
<comment type="caution">
    <text evidence="6">The sequence shown here is derived from an EMBL/GenBank/DDBJ whole genome shotgun (WGS) entry which is preliminary data.</text>
</comment>
<dbReference type="PROSITE" id="PS51456">
    <property type="entry name" value="MYOSIN_MOTOR"/>
    <property type="match status" value="1"/>
</dbReference>
<keyword evidence="3" id="KW-0518">Myosin</keyword>
<feature type="domain" description="Myosin motor" evidence="5">
    <location>
        <begin position="129"/>
        <end position="306"/>
    </location>
</feature>
<dbReference type="Pfam" id="PF00063">
    <property type="entry name" value="Myosin_head"/>
    <property type="match status" value="1"/>
</dbReference>
<comment type="similarity">
    <text evidence="3">Belongs to the TRAFAC class myosin-kinesin ATPase superfamily. Myosin family.</text>
</comment>
<sequence length="306" mass="34127">MAFRYKWLQDQKSPGPRIILRSCPRWSQIQTSRGQTLQTPPSLVSDLSPSPLENSHVGAKRMLPGLWVTFSVNFVALAGLPPLCPQSPVPIHCSVHPMHPPTRAPEVCKVKYTAGKSCLAAIHATKVPCSVPSFPHATSQTLLAKFKQQHEDNKYFLGTPVMEPAFIIQHFAGKVKYQIKDFREKNMDYMRPDIVALLRGSDSSYVRELIGMDPVAVFRWAVLRAAIRAMAVLREAGRLRAERAEKAAAGMSSPGARSHPEELPRGASTPSEKLYRCSMLDFSFDGSEEFDINAFEDIIAFYESKK</sequence>
<evidence type="ECO:0000313" key="6">
    <source>
        <dbReference type="EMBL" id="KAK2087630.1"/>
    </source>
</evidence>
<evidence type="ECO:0000256" key="4">
    <source>
        <dbReference type="SAM" id="MobiDB-lite"/>
    </source>
</evidence>
<name>A0ABQ9TSZ7_SAGOE</name>